<evidence type="ECO:0000313" key="20">
    <source>
        <dbReference type="Proteomes" id="UP000318709"/>
    </source>
</evidence>
<dbReference type="FunFam" id="3.40.1160.10:FF:000002">
    <property type="entry name" value="Aspartokinase"/>
    <property type="match status" value="1"/>
</dbReference>
<dbReference type="GO" id="GO:0009088">
    <property type="term" value="P:threonine biosynthetic process"/>
    <property type="evidence" value="ECO:0007669"/>
    <property type="project" value="UniProtKB-UniPathway"/>
</dbReference>
<evidence type="ECO:0000256" key="1">
    <source>
        <dbReference type="ARBA" id="ARBA00004766"/>
    </source>
</evidence>
<feature type="binding site" evidence="14">
    <location>
        <begin position="34"/>
        <end position="37"/>
    </location>
    <ligand>
        <name>ATP</name>
        <dbReference type="ChEBI" id="CHEBI:30616"/>
    </ligand>
</feature>
<dbReference type="PROSITE" id="PS00324">
    <property type="entry name" value="ASPARTOKINASE"/>
    <property type="match status" value="1"/>
</dbReference>
<protein>
    <recommendedName>
        <fullName evidence="6 15">Aspartokinase</fullName>
        <ecNumber evidence="5 15">2.7.2.4</ecNumber>
    </recommendedName>
</protein>
<dbReference type="EMBL" id="CP038231">
    <property type="protein sequence ID" value="QDH12943.1"/>
    <property type="molecule type" value="Genomic_DNA"/>
</dbReference>
<dbReference type="UniPathway" id="UPA00051">
    <property type="reaction ID" value="UER00462"/>
</dbReference>
<keyword evidence="11 14" id="KW-0067">ATP-binding</keyword>
<dbReference type="InterPro" id="IPR036393">
    <property type="entry name" value="AceGlu_kinase-like_sf"/>
</dbReference>
<comment type="pathway">
    <text evidence="1 16">Amino-acid biosynthesis; L-lysine biosynthesis via DAP pathway; (S)-tetrahydrodipicolinate from L-aspartate: step 1/4.</text>
</comment>
<comment type="similarity">
    <text evidence="4 15">Belongs to the aspartokinase family.</text>
</comment>
<evidence type="ECO:0000256" key="17">
    <source>
        <dbReference type="SAM" id="MobiDB-lite"/>
    </source>
</evidence>
<keyword evidence="20" id="KW-1185">Reference proteome</keyword>
<keyword evidence="10 15" id="KW-0418">Kinase</keyword>
<feature type="binding site" evidence="14">
    <location>
        <position position="211"/>
    </location>
    <ligand>
        <name>ATP</name>
        <dbReference type="ChEBI" id="CHEBI:30616"/>
    </ligand>
</feature>
<feature type="region of interest" description="Disordered" evidence="17">
    <location>
        <begin position="1"/>
        <end position="23"/>
    </location>
</feature>
<dbReference type="GO" id="GO:0004072">
    <property type="term" value="F:aspartate kinase activity"/>
    <property type="evidence" value="ECO:0007669"/>
    <property type="project" value="UniProtKB-EC"/>
</dbReference>
<dbReference type="CDD" id="cd04923">
    <property type="entry name" value="ACT_AK-LysC-DapG-like_2"/>
    <property type="match status" value="1"/>
</dbReference>
<dbReference type="InterPro" id="IPR002912">
    <property type="entry name" value="ACT_dom"/>
</dbReference>
<evidence type="ECO:0000256" key="14">
    <source>
        <dbReference type="PIRSR" id="PIRSR000726-1"/>
    </source>
</evidence>
<evidence type="ECO:0000256" key="7">
    <source>
        <dbReference type="ARBA" id="ARBA00022605"/>
    </source>
</evidence>
<dbReference type="PIRSF" id="PIRSF000726">
    <property type="entry name" value="Asp_kin"/>
    <property type="match status" value="1"/>
</dbReference>
<evidence type="ECO:0000256" key="8">
    <source>
        <dbReference type="ARBA" id="ARBA00022679"/>
    </source>
</evidence>
<dbReference type="OrthoDB" id="9799110at2"/>
<comment type="pathway">
    <text evidence="3 16">Amino-acid biosynthesis; L-threonine biosynthesis; L-threonine from L-aspartate: step 1/5.</text>
</comment>
<evidence type="ECO:0000256" key="6">
    <source>
        <dbReference type="ARBA" id="ARBA00016273"/>
    </source>
</evidence>
<dbReference type="InterPro" id="IPR054352">
    <property type="entry name" value="ACT_Aspartokinase"/>
</dbReference>
<dbReference type="NCBIfam" id="NF005155">
    <property type="entry name" value="PRK06635.1-4"/>
    <property type="match status" value="1"/>
</dbReference>
<evidence type="ECO:0000256" key="5">
    <source>
        <dbReference type="ARBA" id="ARBA00013059"/>
    </source>
</evidence>
<dbReference type="AlphaFoldDB" id="A0A4Y6U6G8"/>
<dbReference type="InterPro" id="IPR018042">
    <property type="entry name" value="Aspartate_kinase_CS"/>
</dbReference>
<accession>A0A4Y6U6G8</accession>
<sequence>MTTARPSPAPASTPATLPSGEPGTGATAPIVVMKFGGTSVADLDRIRHVAKRVQAERARGNRVAVVVSAMAGVTNQMVGFCHDLDPLAPAAEADAVVASGEQVTSGLLAIALNNLGVPSRSFQGWQVALHTDTAYGHAAIESVDGEAVLASLQKNEVPVMAGFQGLSPEGRIATLGRGGSDTSAVALAAAIGAARCDIYTDVDGVYTSDPRIVKNAQRLRHVAYEEMLELASGGAKVLQTRSVGLAMRERVLVRVLSSFSDVEPGRDTGTVVADEDASVEKKLVTGIAYSIDEAKFTLSRVPDQPGVAGRLFKALSEAAINIDMIVQAIGEDGTTNLTFTAARSDEARTIRLLEELRAEIPYGALLSSRNVAKISVVGVGMRSNPGVAATMFSTLAERGINVQVISTSEIKVSVLIDAEYAELAMRALHTAYGLDGPAEGAA</sequence>
<proteinExistence type="inferred from homology"/>
<dbReference type="PANTHER" id="PTHR21499:SF3">
    <property type="entry name" value="ASPARTOKINASE"/>
    <property type="match status" value="1"/>
</dbReference>
<dbReference type="InterPro" id="IPR045865">
    <property type="entry name" value="ACT-like_dom_sf"/>
</dbReference>
<dbReference type="PROSITE" id="PS51671">
    <property type="entry name" value="ACT"/>
    <property type="match status" value="1"/>
</dbReference>
<keyword evidence="9 14" id="KW-0547">Nucleotide-binding</keyword>
<evidence type="ECO:0000313" key="19">
    <source>
        <dbReference type="EMBL" id="QDH12943.1"/>
    </source>
</evidence>
<dbReference type="KEGG" id="swf:E3E12_00585"/>
<dbReference type="FunFam" id="3.30.2130.10:FF:000002">
    <property type="entry name" value="Aspartokinase"/>
    <property type="match status" value="1"/>
</dbReference>
<feature type="domain" description="ACT" evidence="18">
    <location>
        <begin position="296"/>
        <end position="379"/>
    </location>
</feature>
<dbReference type="InterPro" id="IPR005260">
    <property type="entry name" value="Asp_kin_monofn"/>
</dbReference>
<dbReference type="SUPFAM" id="SSF55021">
    <property type="entry name" value="ACT-like"/>
    <property type="match status" value="2"/>
</dbReference>
<dbReference type="Proteomes" id="UP000318709">
    <property type="component" value="Chromosome"/>
</dbReference>
<feature type="compositionally biased region" description="Low complexity" evidence="17">
    <location>
        <begin position="1"/>
        <end position="19"/>
    </location>
</feature>
<dbReference type="GO" id="GO:0009089">
    <property type="term" value="P:lysine biosynthetic process via diaminopimelate"/>
    <property type="evidence" value="ECO:0007669"/>
    <property type="project" value="UniProtKB-UniPathway"/>
</dbReference>
<comment type="pathway">
    <text evidence="2 16">Amino-acid biosynthesis; L-methionine biosynthesis via de novo pathway; L-homoserine from L-aspartate: step 1/3.</text>
</comment>
<evidence type="ECO:0000256" key="3">
    <source>
        <dbReference type="ARBA" id="ARBA00005139"/>
    </source>
</evidence>
<evidence type="ECO:0000256" key="2">
    <source>
        <dbReference type="ARBA" id="ARBA00004986"/>
    </source>
</evidence>
<gene>
    <name evidence="19" type="ORF">E3E12_00585</name>
</gene>
<dbReference type="GO" id="GO:0009090">
    <property type="term" value="P:homoserine biosynthetic process"/>
    <property type="evidence" value="ECO:0007669"/>
    <property type="project" value="TreeGrafter"/>
</dbReference>
<dbReference type="PANTHER" id="PTHR21499">
    <property type="entry name" value="ASPARTATE KINASE"/>
    <property type="match status" value="1"/>
</dbReference>
<dbReference type="InterPro" id="IPR001048">
    <property type="entry name" value="Asp/Glu/Uridylate_kinase"/>
</dbReference>
<comment type="catalytic activity">
    <reaction evidence="13 15">
        <text>L-aspartate + ATP = 4-phospho-L-aspartate + ADP</text>
        <dbReference type="Rhea" id="RHEA:23776"/>
        <dbReference type="ChEBI" id="CHEBI:29991"/>
        <dbReference type="ChEBI" id="CHEBI:30616"/>
        <dbReference type="ChEBI" id="CHEBI:57535"/>
        <dbReference type="ChEBI" id="CHEBI:456216"/>
        <dbReference type="EC" id="2.7.2.4"/>
    </reaction>
</comment>
<evidence type="ECO:0000256" key="15">
    <source>
        <dbReference type="RuleBase" id="RU003448"/>
    </source>
</evidence>
<dbReference type="UniPathway" id="UPA00050">
    <property type="reaction ID" value="UER00461"/>
</dbReference>
<feature type="binding site" evidence="14">
    <location>
        <position position="101"/>
    </location>
    <ligand>
        <name>substrate</name>
    </ligand>
</feature>
<evidence type="ECO:0000256" key="12">
    <source>
        <dbReference type="ARBA" id="ARBA00023154"/>
    </source>
</evidence>
<dbReference type="InterPro" id="IPR001341">
    <property type="entry name" value="Asp_kinase"/>
</dbReference>
<keyword evidence="8 15" id="KW-0808">Transferase</keyword>
<dbReference type="SUPFAM" id="SSF53633">
    <property type="entry name" value="Carbamate kinase-like"/>
    <property type="match status" value="1"/>
</dbReference>
<organism evidence="19 20">
    <name type="scientific">Formicincola oecophyllae</name>
    <dbReference type="NCBI Taxonomy" id="2558361"/>
    <lineage>
        <taxon>Bacteria</taxon>
        <taxon>Pseudomonadati</taxon>
        <taxon>Pseudomonadota</taxon>
        <taxon>Alphaproteobacteria</taxon>
        <taxon>Acetobacterales</taxon>
        <taxon>Acetobacteraceae</taxon>
        <taxon>Formicincola</taxon>
    </lineage>
</organism>
<dbReference type="InterPro" id="IPR041740">
    <property type="entry name" value="AKii-LysC-BS"/>
</dbReference>
<dbReference type="GO" id="GO:0005829">
    <property type="term" value="C:cytosol"/>
    <property type="evidence" value="ECO:0007669"/>
    <property type="project" value="TreeGrafter"/>
</dbReference>
<dbReference type="UniPathway" id="UPA00034">
    <property type="reaction ID" value="UER00015"/>
</dbReference>
<reference evidence="19 20" key="1">
    <citation type="submission" date="2019-03" db="EMBL/GenBank/DDBJ databases">
        <title>The complete genome sequence of Swingsia_sp. F3b2 LMG30590(T).</title>
        <authorList>
            <person name="Chua K.-O."/>
            <person name="Chan K.-G."/>
            <person name="See-Too W.-S."/>
        </authorList>
    </citation>
    <scope>NUCLEOTIDE SEQUENCE [LARGE SCALE GENOMIC DNA]</scope>
    <source>
        <strain evidence="19 20">F3b2</strain>
    </source>
</reference>
<feature type="binding site" evidence="14">
    <location>
        <begin position="200"/>
        <end position="201"/>
    </location>
    <ligand>
        <name>ATP</name>
        <dbReference type="ChEBI" id="CHEBI:30616"/>
    </ligand>
</feature>
<dbReference type="GO" id="GO:0005524">
    <property type="term" value="F:ATP binding"/>
    <property type="evidence" value="ECO:0007669"/>
    <property type="project" value="UniProtKB-KW"/>
</dbReference>
<dbReference type="Pfam" id="PF22468">
    <property type="entry name" value="ACT_9"/>
    <property type="match status" value="1"/>
</dbReference>
<feature type="binding site" evidence="14">
    <location>
        <position position="206"/>
    </location>
    <ligand>
        <name>ATP</name>
        <dbReference type="ChEBI" id="CHEBI:30616"/>
    </ligand>
</feature>
<evidence type="ECO:0000256" key="13">
    <source>
        <dbReference type="ARBA" id="ARBA00047872"/>
    </source>
</evidence>
<name>A0A4Y6U6G8_9PROT</name>
<keyword evidence="7 16" id="KW-0028">Amino-acid biosynthesis</keyword>
<dbReference type="NCBIfam" id="NF005154">
    <property type="entry name" value="PRK06635.1-2"/>
    <property type="match status" value="1"/>
</dbReference>
<dbReference type="Pfam" id="PF00696">
    <property type="entry name" value="AA_kinase"/>
    <property type="match status" value="1"/>
</dbReference>
<keyword evidence="12" id="KW-0457">Lysine biosynthesis</keyword>
<dbReference type="CDD" id="cd04261">
    <property type="entry name" value="AAK_AKii-LysC-BS"/>
    <property type="match status" value="1"/>
</dbReference>
<evidence type="ECO:0000256" key="4">
    <source>
        <dbReference type="ARBA" id="ARBA00010122"/>
    </source>
</evidence>
<dbReference type="EC" id="2.7.2.4" evidence="5 15"/>
<evidence type="ECO:0000256" key="16">
    <source>
        <dbReference type="RuleBase" id="RU004249"/>
    </source>
</evidence>
<feature type="binding site" evidence="14">
    <location>
        <begin position="236"/>
        <end position="237"/>
    </location>
    <ligand>
        <name>ATP</name>
        <dbReference type="ChEBI" id="CHEBI:30616"/>
    </ligand>
</feature>
<evidence type="ECO:0000256" key="9">
    <source>
        <dbReference type="ARBA" id="ARBA00022741"/>
    </source>
</evidence>
<dbReference type="NCBIfam" id="TIGR00657">
    <property type="entry name" value="asp_kinases"/>
    <property type="match status" value="1"/>
</dbReference>
<dbReference type="Gene3D" id="3.30.2130.10">
    <property type="entry name" value="VC0802-like"/>
    <property type="match status" value="1"/>
</dbReference>
<dbReference type="Gene3D" id="3.40.1160.10">
    <property type="entry name" value="Acetylglutamate kinase-like"/>
    <property type="match status" value="1"/>
</dbReference>
<dbReference type="Pfam" id="PF01842">
    <property type="entry name" value="ACT"/>
    <property type="match status" value="1"/>
</dbReference>
<feature type="binding site" evidence="14">
    <location>
        <position position="74"/>
    </location>
    <ligand>
        <name>substrate</name>
    </ligand>
</feature>
<dbReference type="CDD" id="cd04913">
    <property type="entry name" value="ACT_AKii-LysC-BS-like_1"/>
    <property type="match status" value="1"/>
</dbReference>
<evidence type="ECO:0000256" key="10">
    <source>
        <dbReference type="ARBA" id="ARBA00022777"/>
    </source>
</evidence>
<evidence type="ECO:0000259" key="18">
    <source>
        <dbReference type="PROSITE" id="PS51671"/>
    </source>
</evidence>
<evidence type="ECO:0000256" key="11">
    <source>
        <dbReference type="ARBA" id="ARBA00022840"/>
    </source>
</evidence>